<sequence length="83" mass="9830">MLEMGSSRPWPDAMEKITGQRNMNASALIEYFMPLTKWLQVENAKYDEFIGWEENNKYCEKEDKNSFTNLARGIFRFASSYFI</sequence>
<dbReference type="PANTHER" id="PTHR10514">
    <property type="entry name" value="ANGIOTENSIN-CONVERTING ENZYME"/>
    <property type="match status" value="1"/>
</dbReference>
<evidence type="ECO:0000256" key="5">
    <source>
        <dbReference type="PIRSR" id="PIRSR601548-10"/>
    </source>
</evidence>
<evidence type="ECO:0000256" key="6">
    <source>
        <dbReference type="PROSITE-ProRule" id="PRU01355"/>
    </source>
</evidence>
<accession>A0AA39F9I6</accession>
<dbReference type="GO" id="GO:0006508">
    <property type="term" value="P:proteolysis"/>
    <property type="evidence" value="ECO:0007669"/>
    <property type="project" value="InterPro"/>
</dbReference>
<dbReference type="Pfam" id="PF01401">
    <property type="entry name" value="Peptidase_M2"/>
    <property type="match status" value="1"/>
</dbReference>
<protein>
    <recommendedName>
        <fullName evidence="9">Angiotensin-converting enzyme</fullName>
    </recommendedName>
</protein>
<keyword evidence="2" id="KW-0732">Signal</keyword>
<dbReference type="InterPro" id="IPR001548">
    <property type="entry name" value="Peptidase_M2"/>
</dbReference>
<keyword evidence="8" id="KW-1185">Reference proteome</keyword>
<evidence type="ECO:0000256" key="2">
    <source>
        <dbReference type="ARBA" id="ARBA00022729"/>
    </source>
</evidence>
<name>A0AA39F9I6_9HYME</name>
<dbReference type="GO" id="GO:0008237">
    <property type="term" value="F:metallopeptidase activity"/>
    <property type="evidence" value="ECO:0007669"/>
    <property type="project" value="InterPro"/>
</dbReference>
<keyword evidence="3" id="KW-1015">Disulfide bond</keyword>
<dbReference type="EMBL" id="JAQQBS010001422">
    <property type="protein sequence ID" value="KAK0165455.1"/>
    <property type="molecule type" value="Genomic_DNA"/>
</dbReference>
<feature type="glycosylation site" description="N-linked (GlcNAc...) asparagine; partial" evidence="5">
    <location>
        <position position="22"/>
    </location>
</feature>
<evidence type="ECO:0008006" key="9">
    <source>
        <dbReference type="Google" id="ProtNLM"/>
    </source>
</evidence>
<dbReference type="GO" id="GO:0005886">
    <property type="term" value="C:plasma membrane"/>
    <property type="evidence" value="ECO:0007669"/>
    <property type="project" value="TreeGrafter"/>
</dbReference>
<organism evidence="7 8">
    <name type="scientific">Microctonus aethiopoides</name>
    <dbReference type="NCBI Taxonomy" id="144406"/>
    <lineage>
        <taxon>Eukaryota</taxon>
        <taxon>Metazoa</taxon>
        <taxon>Ecdysozoa</taxon>
        <taxon>Arthropoda</taxon>
        <taxon>Hexapoda</taxon>
        <taxon>Insecta</taxon>
        <taxon>Pterygota</taxon>
        <taxon>Neoptera</taxon>
        <taxon>Endopterygota</taxon>
        <taxon>Hymenoptera</taxon>
        <taxon>Apocrita</taxon>
        <taxon>Ichneumonoidea</taxon>
        <taxon>Braconidae</taxon>
        <taxon>Euphorinae</taxon>
        <taxon>Microctonus</taxon>
    </lineage>
</organism>
<evidence type="ECO:0000313" key="7">
    <source>
        <dbReference type="EMBL" id="KAK0165455.1"/>
    </source>
</evidence>
<dbReference type="AlphaFoldDB" id="A0AA39F9I6"/>
<evidence type="ECO:0000256" key="3">
    <source>
        <dbReference type="ARBA" id="ARBA00023157"/>
    </source>
</evidence>
<dbReference type="PROSITE" id="PS52011">
    <property type="entry name" value="PEPTIDASE_M2"/>
    <property type="match status" value="1"/>
</dbReference>
<comment type="similarity">
    <text evidence="1 6">Belongs to the peptidase M2 family.</text>
</comment>
<keyword evidence="4 5" id="KW-0325">Glycoprotein</keyword>
<gene>
    <name evidence="7" type="ORF">PV328_003964</name>
</gene>
<evidence type="ECO:0000313" key="8">
    <source>
        <dbReference type="Proteomes" id="UP001168990"/>
    </source>
</evidence>
<evidence type="ECO:0000256" key="1">
    <source>
        <dbReference type="ARBA" id="ARBA00008139"/>
    </source>
</evidence>
<dbReference type="Proteomes" id="UP001168990">
    <property type="component" value="Unassembled WGS sequence"/>
</dbReference>
<dbReference type="PANTHER" id="PTHR10514:SF27">
    <property type="entry name" value="ANGIOTENSIN-CONVERTING ENZYME"/>
    <property type="match status" value="1"/>
</dbReference>
<dbReference type="SUPFAM" id="SSF55486">
    <property type="entry name" value="Metalloproteases ('zincins'), catalytic domain"/>
    <property type="match status" value="1"/>
</dbReference>
<comment type="caution">
    <text evidence="7">The sequence shown here is derived from an EMBL/GenBank/DDBJ whole genome shotgun (WGS) entry which is preliminary data.</text>
</comment>
<dbReference type="GO" id="GO:0008241">
    <property type="term" value="F:peptidyl-dipeptidase activity"/>
    <property type="evidence" value="ECO:0007669"/>
    <property type="project" value="InterPro"/>
</dbReference>
<comment type="caution">
    <text evidence="6">Lacks conserved residue(s) required for the propagation of feature annotation.</text>
</comment>
<proteinExistence type="inferred from homology"/>
<reference evidence="7" key="1">
    <citation type="journal article" date="2023" name="bioRxiv">
        <title>Scaffold-level genome assemblies of two parasitoid biocontrol wasps reveal the parthenogenesis mechanism and an associated novel virus.</title>
        <authorList>
            <person name="Inwood S."/>
            <person name="Skelly J."/>
            <person name="Guhlin J."/>
            <person name="Harrop T."/>
            <person name="Goldson S."/>
            <person name="Dearden P."/>
        </authorList>
    </citation>
    <scope>NUCLEOTIDE SEQUENCE</scope>
    <source>
        <strain evidence="7">Irish</strain>
        <tissue evidence="7">Whole body</tissue>
    </source>
</reference>
<evidence type="ECO:0000256" key="4">
    <source>
        <dbReference type="ARBA" id="ARBA00023180"/>
    </source>
</evidence>
<reference evidence="7" key="2">
    <citation type="submission" date="2023-03" db="EMBL/GenBank/DDBJ databases">
        <authorList>
            <person name="Inwood S.N."/>
            <person name="Skelly J.G."/>
            <person name="Guhlin J."/>
            <person name="Harrop T.W.R."/>
            <person name="Goldson S.G."/>
            <person name="Dearden P.K."/>
        </authorList>
    </citation>
    <scope>NUCLEOTIDE SEQUENCE</scope>
    <source>
        <strain evidence="7">Irish</strain>
        <tissue evidence="7">Whole body</tissue>
    </source>
</reference>